<evidence type="ECO:0000259" key="4">
    <source>
        <dbReference type="PROSITE" id="PS50110"/>
    </source>
</evidence>
<dbReference type="PANTHER" id="PTHR43214">
    <property type="entry name" value="TWO-COMPONENT RESPONSE REGULATOR"/>
    <property type="match status" value="1"/>
</dbReference>
<dbReference type="AlphaFoldDB" id="A0AAJ5JY39"/>
<dbReference type="SMART" id="SM00448">
    <property type="entry name" value="REC"/>
    <property type="match status" value="1"/>
</dbReference>
<evidence type="ECO:0000256" key="2">
    <source>
        <dbReference type="PROSITE-ProRule" id="PRU00169"/>
    </source>
</evidence>
<dbReference type="SMART" id="SM00421">
    <property type="entry name" value="HTH_LUXR"/>
    <property type="match status" value="1"/>
</dbReference>
<dbReference type="InterPro" id="IPR016032">
    <property type="entry name" value="Sig_transdc_resp-reg_C-effctor"/>
</dbReference>
<dbReference type="PROSITE" id="PS50043">
    <property type="entry name" value="HTH_LUXR_2"/>
    <property type="match status" value="1"/>
</dbReference>
<dbReference type="EMBL" id="VBRC01000009">
    <property type="protein sequence ID" value="TLK25223.1"/>
    <property type="molecule type" value="Genomic_DNA"/>
</dbReference>
<name>A0AAJ5JY39_9DEIO</name>
<dbReference type="GO" id="GO:0000160">
    <property type="term" value="P:phosphorelay signal transduction system"/>
    <property type="evidence" value="ECO:0007669"/>
    <property type="project" value="InterPro"/>
</dbReference>
<dbReference type="InterPro" id="IPR039420">
    <property type="entry name" value="WalR-like"/>
</dbReference>
<dbReference type="RefSeq" id="WP_129120399.1">
    <property type="nucleotide sequence ID" value="NZ_BSUI01000009.1"/>
</dbReference>
<accession>A0AAJ5JY39</accession>
<dbReference type="Gene3D" id="3.40.50.2300">
    <property type="match status" value="1"/>
</dbReference>
<sequence length="200" mass="21422">MIRVLLAEDQALVLGALAALLSLEGDLDVVGTAADGEAALKLACELRPDVLITDIEMPRLSGLDLAERLRESCPEVRVVIVTTFARAGYLRRALEVGARGYLLKDAPASDLAEAIRRVHAGGRAIDPGLAAEAWGERDPLTERERQVLREAEAGASTAAIAARLGLSEGTVRNYLSEAISKLGCENRIEAARKAREQGWL</sequence>
<reference evidence="6 7" key="1">
    <citation type="submission" date="2019-04" db="EMBL/GenBank/DDBJ databases">
        <title>Deinococcus metalilatus MA1002 mutant No.5.</title>
        <authorList>
            <person name="Park W."/>
            <person name="Park C."/>
        </authorList>
    </citation>
    <scope>NUCLEOTIDE SEQUENCE [LARGE SCALE GENOMIC DNA]</scope>
    <source>
        <strain evidence="6 7">MA1002-m5</strain>
    </source>
</reference>
<dbReference type="SUPFAM" id="SSF52172">
    <property type="entry name" value="CheY-like"/>
    <property type="match status" value="1"/>
</dbReference>
<proteinExistence type="predicted"/>
<gene>
    <name evidence="6" type="ORF">FCS05_13760</name>
    <name evidence="5" type="ORF">HNQ10_003138</name>
</gene>
<dbReference type="PROSITE" id="PS50110">
    <property type="entry name" value="RESPONSE_REGULATORY"/>
    <property type="match status" value="1"/>
</dbReference>
<dbReference type="GO" id="GO:0006355">
    <property type="term" value="P:regulation of DNA-templated transcription"/>
    <property type="evidence" value="ECO:0007669"/>
    <property type="project" value="InterPro"/>
</dbReference>
<evidence type="ECO:0000313" key="6">
    <source>
        <dbReference type="EMBL" id="TLK25223.1"/>
    </source>
</evidence>
<evidence type="ECO:0000313" key="7">
    <source>
        <dbReference type="Proteomes" id="UP000308000"/>
    </source>
</evidence>
<dbReference type="SUPFAM" id="SSF46894">
    <property type="entry name" value="C-terminal effector domain of the bipartite response regulators"/>
    <property type="match status" value="1"/>
</dbReference>
<dbReference type="CDD" id="cd06170">
    <property type="entry name" value="LuxR_C_like"/>
    <property type="match status" value="1"/>
</dbReference>
<dbReference type="EMBL" id="JACHFV010000011">
    <property type="protein sequence ID" value="MBB5296291.1"/>
    <property type="molecule type" value="Genomic_DNA"/>
</dbReference>
<evidence type="ECO:0000256" key="1">
    <source>
        <dbReference type="ARBA" id="ARBA00023125"/>
    </source>
</evidence>
<dbReference type="Pfam" id="PF00072">
    <property type="entry name" value="Response_reg"/>
    <property type="match status" value="1"/>
</dbReference>
<dbReference type="PANTHER" id="PTHR43214:SF42">
    <property type="entry name" value="TRANSCRIPTIONAL REGULATORY PROTEIN DESR"/>
    <property type="match status" value="1"/>
</dbReference>
<dbReference type="InterPro" id="IPR011006">
    <property type="entry name" value="CheY-like_superfamily"/>
</dbReference>
<keyword evidence="8" id="KW-1185">Reference proteome</keyword>
<dbReference type="InterPro" id="IPR000792">
    <property type="entry name" value="Tscrpt_reg_LuxR_C"/>
</dbReference>
<dbReference type="Proteomes" id="UP000536909">
    <property type="component" value="Unassembled WGS sequence"/>
</dbReference>
<feature type="domain" description="Response regulatory" evidence="4">
    <location>
        <begin position="3"/>
        <end position="119"/>
    </location>
</feature>
<dbReference type="GO" id="GO:0003677">
    <property type="term" value="F:DNA binding"/>
    <property type="evidence" value="ECO:0007669"/>
    <property type="project" value="UniProtKB-KW"/>
</dbReference>
<reference evidence="5 8" key="2">
    <citation type="submission" date="2020-08" db="EMBL/GenBank/DDBJ databases">
        <title>Genomic Encyclopedia of Type Strains, Phase IV (KMG-IV): sequencing the most valuable type-strain genomes for metagenomic binning, comparative biology and taxonomic classification.</title>
        <authorList>
            <person name="Goeker M."/>
        </authorList>
    </citation>
    <scope>NUCLEOTIDE SEQUENCE [LARGE SCALE GENOMIC DNA]</scope>
    <source>
        <strain evidence="5 8">DSM 105434</strain>
    </source>
</reference>
<dbReference type="Proteomes" id="UP000308000">
    <property type="component" value="Unassembled WGS sequence"/>
</dbReference>
<evidence type="ECO:0000313" key="8">
    <source>
        <dbReference type="Proteomes" id="UP000536909"/>
    </source>
</evidence>
<feature type="domain" description="HTH luxR-type" evidence="3">
    <location>
        <begin position="133"/>
        <end position="198"/>
    </location>
</feature>
<keyword evidence="1" id="KW-0238">DNA-binding</keyword>
<feature type="modified residue" description="4-aspartylphosphate" evidence="2">
    <location>
        <position position="54"/>
    </location>
</feature>
<evidence type="ECO:0000259" key="3">
    <source>
        <dbReference type="PROSITE" id="PS50043"/>
    </source>
</evidence>
<keyword evidence="2" id="KW-0597">Phosphoprotein</keyword>
<evidence type="ECO:0000313" key="5">
    <source>
        <dbReference type="EMBL" id="MBB5296291.1"/>
    </source>
</evidence>
<protein>
    <submittedName>
        <fullName evidence="6">Response regulator transcription factor</fullName>
    </submittedName>
    <submittedName>
        <fullName evidence="5">Two-component system response regulator DesR</fullName>
    </submittedName>
</protein>
<dbReference type="PRINTS" id="PR00038">
    <property type="entry name" value="HTHLUXR"/>
</dbReference>
<organism evidence="6 7">
    <name type="scientific">Deinococcus metallilatus</name>
    <dbReference type="NCBI Taxonomy" id="1211322"/>
    <lineage>
        <taxon>Bacteria</taxon>
        <taxon>Thermotogati</taxon>
        <taxon>Deinococcota</taxon>
        <taxon>Deinococci</taxon>
        <taxon>Deinococcales</taxon>
        <taxon>Deinococcaceae</taxon>
        <taxon>Deinococcus</taxon>
    </lineage>
</organism>
<comment type="caution">
    <text evidence="6">The sequence shown here is derived from an EMBL/GenBank/DDBJ whole genome shotgun (WGS) entry which is preliminary data.</text>
</comment>
<dbReference type="InterPro" id="IPR001789">
    <property type="entry name" value="Sig_transdc_resp-reg_receiver"/>
</dbReference>
<dbReference type="Pfam" id="PF00196">
    <property type="entry name" value="GerE"/>
    <property type="match status" value="1"/>
</dbReference>